<reference evidence="2 4" key="2">
    <citation type="journal article" date="2014" name="BMC Genomics">
        <title>An improved genome release (version Mt4.0) for the model legume Medicago truncatula.</title>
        <authorList>
            <person name="Tang H."/>
            <person name="Krishnakumar V."/>
            <person name="Bidwell S."/>
            <person name="Rosen B."/>
            <person name="Chan A."/>
            <person name="Zhou S."/>
            <person name="Gentzbittel L."/>
            <person name="Childs K.L."/>
            <person name="Yandell M."/>
            <person name="Gundlach H."/>
            <person name="Mayer K.F."/>
            <person name="Schwartz D.C."/>
            <person name="Town C.D."/>
        </authorList>
    </citation>
    <scope>GENOME REANNOTATION</scope>
    <source>
        <strain evidence="2">A17</strain>
        <strain evidence="3 4">cv. Jemalong A17</strain>
    </source>
</reference>
<keyword evidence="4" id="KW-1185">Reference proteome</keyword>
<dbReference type="AlphaFoldDB" id="A0A072UEW8"/>
<dbReference type="HOGENOM" id="CLU_2945221_0_0_1"/>
<dbReference type="EMBL" id="CM001221">
    <property type="protein sequence ID" value="KEH28304.1"/>
    <property type="molecule type" value="Genomic_DNA"/>
</dbReference>
<reference evidence="3" key="3">
    <citation type="submission" date="2015-04" db="UniProtKB">
        <authorList>
            <consortium name="EnsemblPlants"/>
        </authorList>
    </citation>
    <scope>IDENTIFICATION</scope>
    <source>
        <strain evidence="3">cv. Jemalong A17</strain>
    </source>
</reference>
<sequence length="60" mass="6896">MAWLHGSLKDLENALTAKMPQWARDLAGSLFILLFLIFGHRELKVGREYMVIMFNGFINA</sequence>
<keyword evidence="1 2" id="KW-0812">Transmembrane</keyword>
<dbReference type="EnsemblPlants" id="KEH28304">
    <property type="protein sequence ID" value="KEH28304"/>
    <property type="gene ID" value="MTR_5g084475"/>
</dbReference>
<evidence type="ECO:0000256" key="1">
    <source>
        <dbReference type="SAM" id="Phobius"/>
    </source>
</evidence>
<dbReference type="Proteomes" id="UP000002051">
    <property type="component" value="Chromosome 5"/>
</dbReference>
<organism evidence="2 4">
    <name type="scientific">Medicago truncatula</name>
    <name type="common">Barrel medic</name>
    <name type="synonym">Medicago tribuloides</name>
    <dbReference type="NCBI Taxonomy" id="3880"/>
    <lineage>
        <taxon>Eukaryota</taxon>
        <taxon>Viridiplantae</taxon>
        <taxon>Streptophyta</taxon>
        <taxon>Embryophyta</taxon>
        <taxon>Tracheophyta</taxon>
        <taxon>Spermatophyta</taxon>
        <taxon>Magnoliopsida</taxon>
        <taxon>eudicotyledons</taxon>
        <taxon>Gunneridae</taxon>
        <taxon>Pentapetalae</taxon>
        <taxon>rosids</taxon>
        <taxon>fabids</taxon>
        <taxon>Fabales</taxon>
        <taxon>Fabaceae</taxon>
        <taxon>Papilionoideae</taxon>
        <taxon>50 kb inversion clade</taxon>
        <taxon>NPAAA clade</taxon>
        <taxon>Hologalegina</taxon>
        <taxon>IRL clade</taxon>
        <taxon>Trifolieae</taxon>
        <taxon>Medicago</taxon>
    </lineage>
</organism>
<evidence type="ECO:0000313" key="3">
    <source>
        <dbReference type="EnsemblPlants" id="KEH28304"/>
    </source>
</evidence>
<proteinExistence type="predicted"/>
<name>A0A072UEW8_MEDTR</name>
<evidence type="ECO:0000313" key="4">
    <source>
        <dbReference type="Proteomes" id="UP000002051"/>
    </source>
</evidence>
<gene>
    <name evidence="2" type="ordered locus">MTR_5g084475</name>
</gene>
<accession>A0A072UEW8</accession>
<keyword evidence="1" id="KW-1133">Transmembrane helix</keyword>
<evidence type="ECO:0000313" key="2">
    <source>
        <dbReference type="EMBL" id="KEH28304.1"/>
    </source>
</evidence>
<protein>
    <submittedName>
        <fullName evidence="2">Transmembrane protein, putative</fullName>
    </submittedName>
</protein>
<feature type="transmembrane region" description="Helical" evidence="1">
    <location>
        <begin position="22"/>
        <end position="40"/>
    </location>
</feature>
<reference evidence="2 4" key="1">
    <citation type="journal article" date="2011" name="Nature">
        <title>The Medicago genome provides insight into the evolution of rhizobial symbioses.</title>
        <authorList>
            <person name="Young N.D."/>
            <person name="Debelle F."/>
            <person name="Oldroyd G.E."/>
            <person name="Geurts R."/>
            <person name="Cannon S.B."/>
            <person name="Udvardi M.K."/>
            <person name="Benedito V.A."/>
            <person name="Mayer K.F."/>
            <person name="Gouzy J."/>
            <person name="Schoof H."/>
            <person name="Van de Peer Y."/>
            <person name="Proost S."/>
            <person name="Cook D.R."/>
            <person name="Meyers B.C."/>
            <person name="Spannagl M."/>
            <person name="Cheung F."/>
            <person name="De Mita S."/>
            <person name="Krishnakumar V."/>
            <person name="Gundlach H."/>
            <person name="Zhou S."/>
            <person name="Mudge J."/>
            <person name="Bharti A.K."/>
            <person name="Murray J.D."/>
            <person name="Naoumkina M.A."/>
            <person name="Rosen B."/>
            <person name="Silverstein K.A."/>
            <person name="Tang H."/>
            <person name="Rombauts S."/>
            <person name="Zhao P.X."/>
            <person name="Zhou P."/>
            <person name="Barbe V."/>
            <person name="Bardou P."/>
            <person name="Bechner M."/>
            <person name="Bellec A."/>
            <person name="Berger A."/>
            <person name="Berges H."/>
            <person name="Bidwell S."/>
            <person name="Bisseling T."/>
            <person name="Choisne N."/>
            <person name="Couloux A."/>
            <person name="Denny R."/>
            <person name="Deshpande S."/>
            <person name="Dai X."/>
            <person name="Doyle J.J."/>
            <person name="Dudez A.M."/>
            <person name="Farmer A.D."/>
            <person name="Fouteau S."/>
            <person name="Franken C."/>
            <person name="Gibelin C."/>
            <person name="Gish J."/>
            <person name="Goldstein S."/>
            <person name="Gonzalez A.J."/>
            <person name="Green P.J."/>
            <person name="Hallab A."/>
            <person name="Hartog M."/>
            <person name="Hua A."/>
            <person name="Humphray S.J."/>
            <person name="Jeong D.H."/>
            <person name="Jing Y."/>
            <person name="Jocker A."/>
            <person name="Kenton S.M."/>
            <person name="Kim D.J."/>
            <person name="Klee K."/>
            <person name="Lai H."/>
            <person name="Lang C."/>
            <person name="Lin S."/>
            <person name="Macmil S.L."/>
            <person name="Magdelenat G."/>
            <person name="Matthews L."/>
            <person name="McCorrison J."/>
            <person name="Monaghan E.L."/>
            <person name="Mun J.H."/>
            <person name="Najar F.Z."/>
            <person name="Nicholson C."/>
            <person name="Noirot C."/>
            <person name="O'Bleness M."/>
            <person name="Paule C.R."/>
            <person name="Poulain J."/>
            <person name="Prion F."/>
            <person name="Qin B."/>
            <person name="Qu C."/>
            <person name="Retzel E.F."/>
            <person name="Riddle C."/>
            <person name="Sallet E."/>
            <person name="Samain S."/>
            <person name="Samson N."/>
            <person name="Sanders I."/>
            <person name="Saurat O."/>
            <person name="Scarpelli C."/>
            <person name="Schiex T."/>
            <person name="Segurens B."/>
            <person name="Severin A.J."/>
            <person name="Sherrier D.J."/>
            <person name="Shi R."/>
            <person name="Sims S."/>
            <person name="Singer S.R."/>
            <person name="Sinharoy S."/>
            <person name="Sterck L."/>
            <person name="Viollet A."/>
            <person name="Wang B.B."/>
            <person name="Wang K."/>
            <person name="Wang M."/>
            <person name="Wang X."/>
            <person name="Warfsmann J."/>
            <person name="Weissenbach J."/>
            <person name="White D.D."/>
            <person name="White J.D."/>
            <person name="Wiley G.B."/>
            <person name="Wincker P."/>
            <person name="Xing Y."/>
            <person name="Yang L."/>
            <person name="Yao Z."/>
            <person name="Ying F."/>
            <person name="Zhai J."/>
            <person name="Zhou L."/>
            <person name="Zuber A."/>
            <person name="Denarie J."/>
            <person name="Dixon R.A."/>
            <person name="May G.D."/>
            <person name="Schwartz D.C."/>
            <person name="Rogers J."/>
            <person name="Quetier F."/>
            <person name="Town C.D."/>
            <person name="Roe B.A."/>
        </authorList>
    </citation>
    <scope>NUCLEOTIDE SEQUENCE [LARGE SCALE GENOMIC DNA]</scope>
    <source>
        <strain evidence="2">A17</strain>
        <strain evidence="3 4">cv. Jemalong A17</strain>
    </source>
</reference>
<keyword evidence="1" id="KW-0472">Membrane</keyword>